<reference evidence="2" key="1">
    <citation type="submission" date="2016-11" db="UniProtKB">
        <authorList>
            <consortium name="WormBaseParasite"/>
        </authorList>
    </citation>
    <scope>IDENTIFICATION</scope>
    <source>
        <strain evidence="2">KR3021</strain>
    </source>
</reference>
<sequence length="97" mass="10818">MLSLKSTILPSINFGVRAASTGTTKFSAAPATTTGIEHANKFKAIGKGHQQDFKDYKCIEYLNFNKWSFYDKDVDMASFRVQQPTNKKPDVLPKTNA</sequence>
<name>A0AC35UDR6_9BILA</name>
<dbReference type="WBParaSite" id="RSKR_0001037000.1">
    <property type="protein sequence ID" value="RSKR_0001037000.1"/>
    <property type="gene ID" value="RSKR_0001037000"/>
</dbReference>
<protein>
    <submittedName>
        <fullName evidence="2">NADH dehydrogenase [ubiquinone] flavoprotein 3, mitochondrial</fullName>
    </submittedName>
</protein>
<proteinExistence type="predicted"/>
<dbReference type="Proteomes" id="UP000095286">
    <property type="component" value="Unplaced"/>
</dbReference>
<evidence type="ECO:0000313" key="2">
    <source>
        <dbReference type="WBParaSite" id="RSKR_0001037000.1"/>
    </source>
</evidence>
<accession>A0AC35UDR6</accession>
<organism evidence="1 2">
    <name type="scientific">Rhabditophanes sp. KR3021</name>
    <dbReference type="NCBI Taxonomy" id="114890"/>
    <lineage>
        <taxon>Eukaryota</taxon>
        <taxon>Metazoa</taxon>
        <taxon>Ecdysozoa</taxon>
        <taxon>Nematoda</taxon>
        <taxon>Chromadorea</taxon>
        <taxon>Rhabditida</taxon>
        <taxon>Tylenchina</taxon>
        <taxon>Panagrolaimomorpha</taxon>
        <taxon>Strongyloidoidea</taxon>
        <taxon>Alloionematidae</taxon>
        <taxon>Rhabditophanes</taxon>
    </lineage>
</organism>
<evidence type="ECO:0000313" key="1">
    <source>
        <dbReference type="Proteomes" id="UP000095286"/>
    </source>
</evidence>